<dbReference type="EMBL" id="AZCN01000024">
    <property type="protein sequence ID" value="KRK17354.1"/>
    <property type="molecule type" value="Genomic_DNA"/>
</dbReference>
<dbReference type="Pfam" id="PF13349">
    <property type="entry name" value="DUF4097"/>
    <property type="match status" value="1"/>
</dbReference>
<sequence>MRKIAKWATLILIVGLLFAGIGALMGGVNSVTFDHGFRIVRNGTITHKLGQVKQLNLDVTDTDVELVAGQQASVTVSGPEVKATKVNLSAGILTISRNSSLPSFGFDFVSNHQPHVKIVLPQKTLAQLDLNLNSGDLSIQQVAAKTATITLGSGDMTVNQLSVTNQGEFKNNSGDIDLSHVTLNKVTGQLNSGELSIDNSTLTEFNATNNSGDTDIEHTKLSGIIGLTNHSGDVELNNSDTTGYRLKADSGDISVHDAEHSSPYNQEPNAADRLEITSASGDIDIE</sequence>
<protein>
    <recommendedName>
        <fullName evidence="2">DUF4097 domain-containing protein</fullName>
    </recommendedName>
</protein>
<dbReference type="eggNOG" id="COG3595">
    <property type="taxonomic scope" value="Bacteria"/>
</dbReference>
<accession>A0A0R1FDV0</accession>
<dbReference type="RefSeq" id="WP_010011571.1">
    <property type="nucleotide sequence ID" value="NZ_AZCN01000024.1"/>
</dbReference>
<feature type="domain" description="DUF4097" evidence="2">
    <location>
        <begin position="53"/>
        <end position="286"/>
    </location>
</feature>
<gene>
    <name evidence="3" type="ORF">FD22_GL000962</name>
</gene>
<evidence type="ECO:0000313" key="4">
    <source>
        <dbReference type="Proteomes" id="UP000051181"/>
    </source>
</evidence>
<dbReference type="InterPro" id="IPR025164">
    <property type="entry name" value="Toastrack_DUF4097"/>
</dbReference>
<name>A0A0R1FDV0_9LACO</name>
<dbReference type="GeneID" id="65916081"/>
<dbReference type="PATRIC" id="fig|913848.6.peg.993"/>
<proteinExistence type="predicted"/>
<feature type="region of interest" description="Disordered" evidence="1">
    <location>
        <begin position="258"/>
        <end position="286"/>
    </location>
</feature>
<dbReference type="AlphaFoldDB" id="A0A0R1FDV0"/>
<reference evidence="3 4" key="1">
    <citation type="journal article" date="2015" name="Genome Announc.">
        <title>Expanding the biotechnology potential of lactobacilli through comparative genomics of 213 strains and associated genera.</title>
        <authorList>
            <person name="Sun Z."/>
            <person name="Harris H.M."/>
            <person name="McCann A."/>
            <person name="Guo C."/>
            <person name="Argimon S."/>
            <person name="Zhang W."/>
            <person name="Yang X."/>
            <person name="Jeffery I.B."/>
            <person name="Cooney J.C."/>
            <person name="Kagawa T.F."/>
            <person name="Liu W."/>
            <person name="Song Y."/>
            <person name="Salvetti E."/>
            <person name="Wrobel A."/>
            <person name="Rasinkangas P."/>
            <person name="Parkhill J."/>
            <person name="Rea M.C."/>
            <person name="O'Sullivan O."/>
            <person name="Ritari J."/>
            <person name="Douillard F.P."/>
            <person name="Paul Ross R."/>
            <person name="Yang R."/>
            <person name="Briner A.E."/>
            <person name="Felis G.E."/>
            <person name="de Vos W.M."/>
            <person name="Barrangou R."/>
            <person name="Klaenhammer T.R."/>
            <person name="Caufield P.W."/>
            <person name="Cui Y."/>
            <person name="Zhang H."/>
            <person name="O'Toole P.W."/>
        </authorList>
    </citation>
    <scope>NUCLEOTIDE SEQUENCE [LARGE SCALE GENOMIC DNA]</scope>
    <source>
        <strain evidence="3 4">DSM 20001</strain>
    </source>
</reference>
<comment type="caution">
    <text evidence="3">The sequence shown here is derived from an EMBL/GenBank/DDBJ whole genome shotgun (WGS) entry which is preliminary data.</text>
</comment>
<evidence type="ECO:0000313" key="3">
    <source>
        <dbReference type="EMBL" id="KRK17354.1"/>
    </source>
</evidence>
<evidence type="ECO:0000259" key="2">
    <source>
        <dbReference type="Pfam" id="PF13349"/>
    </source>
</evidence>
<evidence type="ECO:0000256" key="1">
    <source>
        <dbReference type="SAM" id="MobiDB-lite"/>
    </source>
</evidence>
<dbReference type="Proteomes" id="UP000051181">
    <property type="component" value="Unassembled WGS sequence"/>
</dbReference>
<organism evidence="3 4">
    <name type="scientific">Loigolactobacillus coryniformis subsp. coryniformis KCTC 3167 = DSM 20001</name>
    <dbReference type="NCBI Taxonomy" id="913848"/>
    <lineage>
        <taxon>Bacteria</taxon>
        <taxon>Bacillati</taxon>
        <taxon>Bacillota</taxon>
        <taxon>Bacilli</taxon>
        <taxon>Lactobacillales</taxon>
        <taxon>Lactobacillaceae</taxon>
        <taxon>Loigolactobacillus</taxon>
    </lineage>
</organism>